<dbReference type="Proteomes" id="UP000291562">
    <property type="component" value="Chromosome"/>
</dbReference>
<dbReference type="KEGG" id="xbc:ELE36_18245"/>
<dbReference type="EMBL" id="CP035704">
    <property type="protein sequence ID" value="QBB72149.1"/>
    <property type="molecule type" value="Genomic_DNA"/>
</dbReference>
<reference evidence="1 2" key="1">
    <citation type="submission" date="2019-01" db="EMBL/GenBank/DDBJ databases">
        <title>Pseudolysobacter antarctica gen. nov., sp. nov., isolated from Fildes Peninsula, Antarctica.</title>
        <authorList>
            <person name="Wei Z."/>
            <person name="Peng F."/>
        </authorList>
    </citation>
    <scope>NUCLEOTIDE SEQUENCE [LARGE SCALE GENOMIC DNA]</scope>
    <source>
        <strain evidence="1 2">AQ6-296</strain>
    </source>
</reference>
<dbReference type="AlphaFoldDB" id="A0A411HNT1"/>
<name>A0A411HNT1_9GAMM</name>
<organism evidence="1 2">
    <name type="scientific">Pseudolysobacter antarcticus</name>
    <dbReference type="NCBI Taxonomy" id="2511995"/>
    <lineage>
        <taxon>Bacteria</taxon>
        <taxon>Pseudomonadati</taxon>
        <taxon>Pseudomonadota</taxon>
        <taxon>Gammaproteobacteria</taxon>
        <taxon>Lysobacterales</taxon>
        <taxon>Rhodanobacteraceae</taxon>
        <taxon>Pseudolysobacter</taxon>
    </lineage>
</organism>
<keyword evidence="2" id="KW-1185">Reference proteome</keyword>
<accession>A0A411HNT1</accession>
<proteinExistence type="predicted"/>
<evidence type="ECO:0000313" key="1">
    <source>
        <dbReference type="EMBL" id="QBB72149.1"/>
    </source>
</evidence>
<dbReference type="OrthoDB" id="1456570at2"/>
<protein>
    <submittedName>
        <fullName evidence="1">Uncharacterized protein</fullName>
    </submittedName>
</protein>
<sequence length="91" mass="10271">MIATNKCPLCYFDLSAPPWLNGTASHEICPCCGTHFGYEDSCGGDEQARASWYIERRQKWIDSGMPWWSTSKPPEGWSGEQQILYLIAASH</sequence>
<evidence type="ECO:0000313" key="2">
    <source>
        <dbReference type="Proteomes" id="UP000291562"/>
    </source>
</evidence>
<gene>
    <name evidence="1" type="ORF">ELE36_18245</name>
</gene>